<dbReference type="PANTHER" id="PTHR42923:SF17">
    <property type="entry name" value="AMINE OXIDASE DOMAIN-CONTAINING PROTEIN"/>
    <property type="match status" value="1"/>
</dbReference>
<keyword evidence="2" id="KW-1185">Reference proteome</keyword>
<name>A0ABY4E209_9NEIS</name>
<accession>A0ABY4E209</accession>
<evidence type="ECO:0000313" key="2">
    <source>
        <dbReference type="Proteomes" id="UP000832011"/>
    </source>
</evidence>
<dbReference type="Proteomes" id="UP000832011">
    <property type="component" value="Chromosome"/>
</dbReference>
<proteinExistence type="predicted"/>
<gene>
    <name evidence="1" type="ORF">LVJ82_12825</name>
</gene>
<dbReference type="PANTHER" id="PTHR42923">
    <property type="entry name" value="PROTOPORPHYRINOGEN OXIDASE"/>
    <property type="match status" value="1"/>
</dbReference>
<dbReference type="Gene3D" id="3.50.50.60">
    <property type="entry name" value="FAD/NAD(P)-binding domain"/>
    <property type="match status" value="1"/>
</dbReference>
<reference evidence="1 2" key="1">
    <citation type="journal article" date="2022" name="Res Sq">
        <title>Evolution of multicellular longitudinally dividing oral cavity symbionts (Neisseriaceae).</title>
        <authorList>
            <person name="Nyongesa S."/>
            <person name="Weber P."/>
            <person name="Bernet E."/>
            <person name="Pullido F."/>
            <person name="Nieckarz M."/>
            <person name="Delaby M."/>
            <person name="Nieves C."/>
            <person name="Viehboeck T."/>
            <person name="Krause N."/>
            <person name="Rivera-Millot A."/>
            <person name="Nakamura A."/>
            <person name="Vischer N."/>
            <person name="VanNieuwenhze M."/>
            <person name="Brun Y."/>
            <person name="Cava F."/>
            <person name="Bulgheresi S."/>
            <person name="Veyrier F."/>
        </authorList>
    </citation>
    <scope>NUCLEOTIDE SEQUENCE [LARGE SCALE GENOMIC DNA]</scope>
    <source>
        <strain evidence="1 2">SN4</strain>
    </source>
</reference>
<dbReference type="EMBL" id="CP091511">
    <property type="protein sequence ID" value="UOO88353.1"/>
    <property type="molecule type" value="Genomic_DNA"/>
</dbReference>
<protein>
    <submittedName>
        <fullName evidence="1">FAD-dependent oxidoreductase</fullName>
    </submittedName>
</protein>
<dbReference type="SUPFAM" id="SSF51905">
    <property type="entry name" value="FAD/NAD(P)-binding domain"/>
    <property type="match status" value="1"/>
</dbReference>
<dbReference type="Pfam" id="PF13450">
    <property type="entry name" value="NAD_binding_8"/>
    <property type="match status" value="1"/>
</dbReference>
<dbReference type="InterPro" id="IPR050464">
    <property type="entry name" value="Zeta_carotene_desat/Oxidored"/>
</dbReference>
<dbReference type="RefSeq" id="WP_244796679.1">
    <property type="nucleotide sequence ID" value="NZ_CP091511.1"/>
</dbReference>
<sequence>MNTAPLNIAIIGSGMAGLTAAYVLGQHGHRVSIFESQAKNGLAAHSTAFGGGMIDAPLRVMNPQLWSHTLALAAHVGLNLYRVRTDMACSWTQHGHIGATWFSSRRHPRVNFPLLGNWRHMAAVPQLAWGYTNSSKR</sequence>
<organism evidence="1 2">
    <name type="scientific">Vitreoscilla massiliensis</name>
    <dbReference type="NCBI Taxonomy" id="1689272"/>
    <lineage>
        <taxon>Bacteria</taxon>
        <taxon>Pseudomonadati</taxon>
        <taxon>Pseudomonadota</taxon>
        <taxon>Betaproteobacteria</taxon>
        <taxon>Neisseriales</taxon>
        <taxon>Neisseriaceae</taxon>
        <taxon>Vitreoscilla</taxon>
    </lineage>
</organism>
<dbReference type="InterPro" id="IPR036188">
    <property type="entry name" value="FAD/NAD-bd_sf"/>
</dbReference>
<evidence type="ECO:0000313" key="1">
    <source>
        <dbReference type="EMBL" id="UOO88353.1"/>
    </source>
</evidence>